<comment type="subcellular location">
    <subcellularLocation>
        <location evidence="1">Nucleus</location>
    </subcellularLocation>
</comment>
<evidence type="ECO:0000256" key="2">
    <source>
        <dbReference type="ARBA" id="ARBA00023015"/>
    </source>
</evidence>
<keyword evidence="4" id="KW-0804">Transcription</keyword>
<proteinExistence type="predicted"/>
<name>A0ABR1K3M5_9AGAR</name>
<evidence type="ECO:0000256" key="5">
    <source>
        <dbReference type="ARBA" id="ARBA00023242"/>
    </source>
</evidence>
<dbReference type="PANTHER" id="PTHR31845">
    <property type="entry name" value="FINGER DOMAIN PROTEIN, PUTATIVE-RELATED"/>
    <property type="match status" value="1"/>
</dbReference>
<dbReference type="EMBL" id="JBANRG010000002">
    <property type="protein sequence ID" value="KAK7470207.1"/>
    <property type="molecule type" value="Genomic_DNA"/>
</dbReference>
<evidence type="ECO:0000256" key="4">
    <source>
        <dbReference type="ARBA" id="ARBA00023163"/>
    </source>
</evidence>
<feature type="region of interest" description="Disordered" evidence="6">
    <location>
        <begin position="1"/>
        <end position="46"/>
    </location>
</feature>
<keyword evidence="5" id="KW-0539">Nucleus</keyword>
<evidence type="ECO:0000256" key="3">
    <source>
        <dbReference type="ARBA" id="ARBA00023125"/>
    </source>
</evidence>
<feature type="compositionally biased region" description="Low complexity" evidence="6">
    <location>
        <begin position="596"/>
        <end position="610"/>
    </location>
</feature>
<evidence type="ECO:0000256" key="6">
    <source>
        <dbReference type="SAM" id="MobiDB-lite"/>
    </source>
</evidence>
<accession>A0ABR1K3M5</accession>
<keyword evidence="2" id="KW-0805">Transcription regulation</keyword>
<protein>
    <recommendedName>
        <fullName evidence="9">Transcription factor domain-containing protein</fullName>
    </recommendedName>
</protein>
<organism evidence="7 8">
    <name type="scientific">Marasmiellus scandens</name>
    <dbReference type="NCBI Taxonomy" id="2682957"/>
    <lineage>
        <taxon>Eukaryota</taxon>
        <taxon>Fungi</taxon>
        <taxon>Dikarya</taxon>
        <taxon>Basidiomycota</taxon>
        <taxon>Agaricomycotina</taxon>
        <taxon>Agaricomycetes</taxon>
        <taxon>Agaricomycetidae</taxon>
        <taxon>Agaricales</taxon>
        <taxon>Marasmiineae</taxon>
        <taxon>Omphalotaceae</taxon>
        <taxon>Marasmiellus</taxon>
    </lineage>
</organism>
<reference evidence="7 8" key="1">
    <citation type="submission" date="2024-01" db="EMBL/GenBank/DDBJ databases">
        <title>A draft genome for the cacao thread blight pathogen Marasmiellus scandens.</title>
        <authorList>
            <person name="Baruah I.K."/>
            <person name="Leung J."/>
            <person name="Bukari Y."/>
            <person name="Amoako-Attah I."/>
            <person name="Meinhardt L.W."/>
            <person name="Bailey B.A."/>
            <person name="Cohen S.P."/>
        </authorList>
    </citation>
    <scope>NUCLEOTIDE SEQUENCE [LARGE SCALE GENOMIC DNA]</scope>
    <source>
        <strain evidence="7 8">GH-19</strain>
    </source>
</reference>
<keyword evidence="3" id="KW-0238">DNA-binding</keyword>
<evidence type="ECO:0000256" key="1">
    <source>
        <dbReference type="ARBA" id="ARBA00004123"/>
    </source>
</evidence>
<feature type="compositionally biased region" description="Low complexity" evidence="6">
    <location>
        <begin position="631"/>
        <end position="650"/>
    </location>
</feature>
<evidence type="ECO:0008006" key="9">
    <source>
        <dbReference type="Google" id="ProtNLM"/>
    </source>
</evidence>
<feature type="region of interest" description="Disordered" evidence="6">
    <location>
        <begin position="596"/>
        <end position="650"/>
    </location>
</feature>
<dbReference type="Proteomes" id="UP001498398">
    <property type="component" value="Unassembled WGS sequence"/>
</dbReference>
<dbReference type="InterPro" id="IPR051089">
    <property type="entry name" value="prtT"/>
</dbReference>
<gene>
    <name evidence="7" type="ORF">VKT23_001644</name>
</gene>
<evidence type="ECO:0000313" key="8">
    <source>
        <dbReference type="Proteomes" id="UP001498398"/>
    </source>
</evidence>
<evidence type="ECO:0000313" key="7">
    <source>
        <dbReference type="EMBL" id="KAK7470207.1"/>
    </source>
</evidence>
<dbReference type="CDD" id="cd12148">
    <property type="entry name" value="fungal_TF_MHR"/>
    <property type="match status" value="1"/>
</dbReference>
<keyword evidence="8" id="KW-1185">Reference proteome</keyword>
<comment type="caution">
    <text evidence="7">The sequence shown here is derived from an EMBL/GenBank/DDBJ whole genome shotgun (WGS) entry which is preliminary data.</text>
</comment>
<dbReference type="PANTHER" id="PTHR31845:SF17">
    <property type="entry name" value="ZN(II)2CYS6 TRANSCRIPTION FACTOR (EUROFUNG)"/>
    <property type="match status" value="1"/>
</dbReference>
<sequence>MDRSVFEGVGKPSDLGHARTSDPDNPSTSVSTTATPEDSVMEPNAFPPKPHTIWRFLRAPQGALDWSAPLEAILDLSKQANPTTPRNSDPLPPDDSLSNILTRPQIDRLLEIFSQKYTPWLNFTPIREHENPLLDLVCCTIATRDLDDANRALIAPRLQALTQDSCAKMIFQSSRRSESIEAVQCLLILSLWAPLCGYSDDFQDGRTLIASAVSIALNCRLNEASDKVATLLDTRSKGGEIDQTELSNNLEKTRLWMALANAESMLCIGSGRNALSKRSPKYLNIFTLSPKLPADVVGGRDLRLRLLAELFDSTEQGMAIPFKSLSREDVDAWYDGMAYVFSNLARIGRLMLPLGVVTDFDAFYFYMLNIILRSCRLLLLYHASYSARAYFHRTGNDNPFWFRDVRPRGLNIIISWGKESLQISESILVALLEMDVHFLGSTPDHIFTMIAFAAGFLVGVKFLILQGVGVELPGSSEKLLNKSIAHLNHASCSPDSPARKCAKLISGMVSIWDEQVAERTKAKAAAGLAGSAGMAGLGRMNQNMMPGGMPPPVSMSGLPVPYIPLDQAPPHTAHGVPLSSSSPSYADYYASPSTSTTFSGSGSGSESAATMANPGGVAGPGIDSSLGGGLPSMMGPAGQGQGQTQQPSMGMAMGMSFNWMNSELFQEAAFWNDMFQ</sequence>
<feature type="compositionally biased region" description="Polar residues" evidence="6">
    <location>
        <begin position="23"/>
        <end position="36"/>
    </location>
</feature>